<dbReference type="InterPro" id="IPR050336">
    <property type="entry name" value="Chromosome_partition/occlusion"/>
</dbReference>
<dbReference type="InterPro" id="IPR036086">
    <property type="entry name" value="ParB/Sulfiredoxin_sf"/>
</dbReference>
<comment type="similarity">
    <text evidence="1">Belongs to the ParB family.</text>
</comment>
<dbReference type="SMART" id="SM00470">
    <property type="entry name" value="ParB"/>
    <property type="match status" value="1"/>
</dbReference>
<dbReference type="EMBL" id="BMOM01000024">
    <property type="protein sequence ID" value="GGM16466.1"/>
    <property type="molecule type" value="Genomic_DNA"/>
</dbReference>
<dbReference type="Proteomes" id="UP000661918">
    <property type="component" value="Unassembled WGS sequence"/>
</dbReference>
<reference evidence="4" key="1">
    <citation type="journal article" date="2019" name="Int. J. Syst. Evol. Microbiol.">
        <title>The Global Catalogue of Microorganisms (GCM) 10K type strain sequencing project: providing services to taxonomists for standard genome sequencing and annotation.</title>
        <authorList>
            <consortium name="The Broad Institute Genomics Platform"/>
            <consortium name="The Broad Institute Genome Sequencing Center for Infectious Disease"/>
            <person name="Wu L."/>
            <person name="Ma J."/>
        </authorList>
    </citation>
    <scope>NUCLEOTIDE SEQUENCE [LARGE SCALE GENOMIC DNA]</scope>
    <source>
        <strain evidence="4">JCM 15443</strain>
    </source>
</reference>
<comment type="caution">
    <text evidence="3">The sequence shown here is derived from an EMBL/GenBank/DDBJ whole genome shotgun (WGS) entry which is preliminary data.</text>
</comment>
<dbReference type="RefSeq" id="WP_188904791.1">
    <property type="nucleotide sequence ID" value="NZ_BMOM01000024.1"/>
</dbReference>
<dbReference type="Gene3D" id="3.90.1530.30">
    <property type="match status" value="1"/>
</dbReference>
<gene>
    <name evidence="3" type="ORF">GCM10010841_25980</name>
</gene>
<dbReference type="InterPro" id="IPR041468">
    <property type="entry name" value="HTH_ParB/Spo0J"/>
</dbReference>
<dbReference type="SUPFAM" id="SSF110849">
    <property type="entry name" value="ParB/Sulfiredoxin"/>
    <property type="match status" value="1"/>
</dbReference>
<keyword evidence="4" id="KW-1185">Reference proteome</keyword>
<evidence type="ECO:0000259" key="2">
    <source>
        <dbReference type="SMART" id="SM00470"/>
    </source>
</evidence>
<name>A0ABQ2GX51_9DEIO</name>
<dbReference type="InterPro" id="IPR003115">
    <property type="entry name" value="ParB_N"/>
</dbReference>
<evidence type="ECO:0000313" key="3">
    <source>
        <dbReference type="EMBL" id="GGM16466.1"/>
    </source>
</evidence>
<dbReference type="PANTHER" id="PTHR33375">
    <property type="entry name" value="CHROMOSOME-PARTITIONING PROTEIN PARB-RELATED"/>
    <property type="match status" value="1"/>
</dbReference>
<sequence length="294" mass="32610">MPRAKPSRADAFGSLLGTAKPELASPGPSAVALDQIRVRARQPRRHFDEGSLASLAQSIREQGVLQPVLLRQTDRDYELIAGERRVRAARLAGLSEVPAVVRDASDEEADVLAALENLQREDLNPLDEVEATLTIVARELCVPVDEVVPLLHAQRRTPDPQTVTRLDGVFARLGRGTWRSFATNKAGVLRFPPELLELMRQGSLEYTRAAALSRVKDDALRAELICRTLEENLSVREIASAAKPPPTEATQLRRVRDLLDERQVARLGVRERKRIHTLLDELETILNGAQGQRS</sequence>
<dbReference type="Pfam" id="PF17762">
    <property type="entry name" value="HTH_ParB"/>
    <property type="match status" value="1"/>
</dbReference>
<proteinExistence type="inferred from homology"/>
<dbReference type="NCBIfam" id="TIGR00180">
    <property type="entry name" value="parB_part"/>
    <property type="match status" value="1"/>
</dbReference>
<dbReference type="InterPro" id="IPR004437">
    <property type="entry name" value="ParB/RepB/Spo0J"/>
</dbReference>
<dbReference type="CDD" id="cd16393">
    <property type="entry name" value="SPO0J_N"/>
    <property type="match status" value="1"/>
</dbReference>
<dbReference type="Gene3D" id="1.10.10.2830">
    <property type="match status" value="1"/>
</dbReference>
<dbReference type="PANTHER" id="PTHR33375:SF7">
    <property type="entry name" value="CHROMOSOME 2-PARTITIONING PROTEIN PARB-RELATED"/>
    <property type="match status" value="1"/>
</dbReference>
<evidence type="ECO:0000256" key="1">
    <source>
        <dbReference type="ARBA" id="ARBA00006295"/>
    </source>
</evidence>
<protein>
    <submittedName>
        <fullName evidence="3">Plasmid-partitioning protein ParB</fullName>
    </submittedName>
</protein>
<evidence type="ECO:0000313" key="4">
    <source>
        <dbReference type="Proteomes" id="UP000661918"/>
    </source>
</evidence>
<accession>A0ABQ2GX51</accession>
<organism evidence="3 4">
    <name type="scientific">Deinococcus aerophilus</name>
    <dbReference type="NCBI Taxonomy" id="522488"/>
    <lineage>
        <taxon>Bacteria</taxon>
        <taxon>Thermotogati</taxon>
        <taxon>Deinococcota</taxon>
        <taxon>Deinococci</taxon>
        <taxon>Deinococcales</taxon>
        <taxon>Deinococcaceae</taxon>
        <taxon>Deinococcus</taxon>
    </lineage>
</organism>
<dbReference type="Pfam" id="PF02195">
    <property type="entry name" value="ParB_N"/>
    <property type="match status" value="1"/>
</dbReference>
<dbReference type="SUPFAM" id="SSF109709">
    <property type="entry name" value="KorB DNA-binding domain-like"/>
    <property type="match status" value="1"/>
</dbReference>
<feature type="domain" description="ParB-like N-terminal" evidence="2">
    <location>
        <begin position="29"/>
        <end position="118"/>
    </location>
</feature>